<dbReference type="CDD" id="cd03443">
    <property type="entry name" value="PaaI_thioesterase"/>
    <property type="match status" value="1"/>
</dbReference>
<dbReference type="GO" id="GO:0061522">
    <property type="term" value="F:1,4-dihydroxy-2-naphthoyl-CoA thioesterase activity"/>
    <property type="evidence" value="ECO:0007669"/>
    <property type="project" value="TreeGrafter"/>
</dbReference>
<protein>
    <submittedName>
        <fullName evidence="3">Aromatic compound catabolic protein</fullName>
    </submittedName>
</protein>
<dbReference type="RefSeq" id="WP_021349454.1">
    <property type="nucleotide sequence ID" value="NZ_CABJBV010000012.1"/>
</dbReference>
<accession>A0A1L7GXN7</accession>
<keyword evidence="2" id="KW-0378">Hydrolase</keyword>
<sequence length="127" mass="13687">MNLLENLGIHQDLVTKDRVELSMPVQAKHLQPYGIVHGGINTVLAETAASLGANANVAPGRIAVGVNVTTQHIRAIREGEIFVVATPDHVGHTLQTWQARLLVNDRLTATATITLMNVPAPTNNHKH</sequence>
<dbReference type="EMBL" id="CP019030">
    <property type="protein sequence ID" value="APU46758.1"/>
    <property type="molecule type" value="Genomic_DNA"/>
</dbReference>
<organism evidence="3 4">
    <name type="scientific">Limosilactobacillus fermentum</name>
    <name type="common">Lactobacillus fermentum</name>
    <dbReference type="NCBI Taxonomy" id="1613"/>
    <lineage>
        <taxon>Bacteria</taxon>
        <taxon>Bacillati</taxon>
        <taxon>Bacillota</taxon>
        <taxon>Bacilli</taxon>
        <taxon>Lactobacillales</taxon>
        <taxon>Lactobacillaceae</taxon>
        <taxon>Limosilactobacillus</taxon>
    </lineage>
</organism>
<dbReference type="InterPro" id="IPR006683">
    <property type="entry name" value="Thioestr_dom"/>
</dbReference>
<gene>
    <name evidence="3" type="ORF">BUW47_10280</name>
</gene>
<evidence type="ECO:0000256" key="2">
    <source>
        <dbReference type="ARBA" id="ARBA00022801"/>
    </source>
</evidence>
<dbReference type="Gene3D" id="3.10.129.10">
    <property type="entry name" value="Hotdog Thioesterase"/>
    <property type="match status" value="1"/>
</dbReference>
<name>A0A1L7GXN7_LIMFE</name>
<comment type="similarity">
    <text evidence="1">Belongs to the thioesterase PaaI family.</text>
</comment>
<dbReference type="PANTHER" id="PTHR43240:SF5">
    <property type="entry name" value="1,4-DIHYDROXY-2-NAPHTHOYL-COA THIOESTERASE 1"/>
    <property type="match status" value="1"/>
</dbReference>
<evidence type="ECO:0000313" key="3">
    <source>
        <dbReference type="EMBL" id="APU46758.1"/>
    </source>
</evidence>
<dbReference type="InterPro" id="IPR029069">
    <property type="entry name" value="HotDog_dom_sf"/>
</dbReference>
<proteinExistence type="inferred from homology"/>
<dbReference type="PANTHER" id="PTHR43240">
    <property type="entry name" value="1,4-DIHYDROXY-2-NAPHTHOYL-COA THIOESTERASE 1"/>
    <property type="match status" value="1"/>
</dbReference>
<dbReference type="Pfam" id="PF03061">
    <property type="entry name" value="4HBT"/>
    <property type="match status" value="1"/>
</dbReference>
<dbReference type="SUPFAM" id="SSF54637">
    <property type="entry name" value="Thioesterase/thiol ester dehydrase-isomerase"/>
    <property type="match status" value="1"/>
</dbReference>
<evidence type="ECO:0000313" key="4">
    <source>
        <dbReference type="Proteomes" id="UP000185427"/>
    </source>
</evidence>
<dbReference type="NCBIfam" id="TIGR00369">
    <property type="entry name" value="unchar_dom_1"/>
    <property type="match status" value="1"/>
</dbReference>
<evidence type="ECO:0000256" key="1">
    <source>
        <dbReference type="ARBA" id="ARBA00008324"/>
    </source>
</evidence>
<dbReference type="AlphaFoldDB" id="A0A1L7GXN7"/>
<reference evidence="3 4" key="1">
    <citation type="submission" date="2016-12" db="EMBL/GenBank/DDBJ databases">
        <title>Complete Genome Sequence of Lactobacillus fermentum Strain SNUV175, a Probiotic for Treatment of Bacterial Vaginosis.</title>
        <authorList>
            <person name="Lee S."/>
            <person name="You H.J."/>
            <person name="Kwon B."/>
            <person name="Ko G."/>
        </authorList>
    </citation>
    <scope>NUCLEOTIDE SEQUENCE [LARGE SCALE GENOMIC DNA]</scope>
    <source>
        <strain evidence="3 4">SNUV175</strain>
    </source>
</reference>
<dbReference type="InterPro" id="IPR003736">
    <property type="entry name" value="PAAI_dom"/>
</dbReference>
<dbReference type="Proteomes" id="UP000185427">
    <property type="component" value="Chromosome"/>
</dbReference>
<dbReference type="GO" id="GO:0005829">
    <property type="term" value="C:cytosol"/>
    <property type="evidence" value="ECO:0007669"/>
    <property type="project" value="TreeGrafter"/>
</dbReference>
<dbReference type="OrthoDB" id="9798208at2"/>